<dbReference type="GO" id="GO:0003677">
    <property type="term" value="F:DNA binding"/>
    <property type="evidence" value="ECO:0007669"/>
    <property type="project" value="UniProtKB-KW"/>
</dbReference>
<evidence type="ECO:0000256" key="2">
    <source>
        <dbReference type="ARBA" id="ARBA00023015"/>
    </source>
</evidence>
<dbReference type="Proteomes" id="UP001140206">
    <property type="component" value="Chromosome 2"/>
</dbReference>
<dbReference type="Pfam" id="PF00319">
    <property type="entry name" value="SRF-TF"/>
    <property type="match status" value="1"/>
</dbReference>
<organism evidence="8 9">
    <name type="scientific">Rhynchospora pubera</name>
    <dbReference type="NCBI Taxonomy" id="906938"/>
    <lineage>
        <taxon>Eukaryota</taxon>
        <taxon>Viridiplantae</taxon>
        <taxon>Streptophyta</taxon>
        <taxon>Embryophyta</taxon>
        <taxon>Tracheophyta</taxon>
        <taxon>Spermatophyta</taxon>
        <taxon>Magnoliopsida</taxon>
        <taxon>Liliopsida</taxon>
        <taxon>Poales</taxon>
        <taxon>Cyperaceae</taxon>
        <taxon>Cyperoideae</taxon>
        <taxon>Rhynchosporeae</taxon>
        <taxon>Rhynchospora</taxon>
    </lineage>
</organism>
<accession>A0AAV8FYY1</accession>
<evidence type="ECO:0000256" key="1">
    <source>
        <dbReference type="ARBA" id="ARBA00004123"/>
    </source>
</evidence>
<sequence>MGEAKEKKRRGRGRGRVRQVRFPKRRSGLFKKAVLCDAEVAFLVFSAAGRLFGFSSCSCIGKTMKPYQQFACSQQEATDEISKAANTRIKNGDENCSDSDLKSVLLEIASWANDEHLEQLEVDELGKLEKLLHDALSLTKSEKVHLSSFMHGLAFN</sequence>
<feature type="domain" description="MADS-box" evidence="6">
    <location>
        <begin position="18"/>
        <end position="58"/>
    </location>
</feature>
<evidence type="ECO:0000259" key="6">
    <source>
        <dbReference type="PROSITE" id="PS50066"/>
    </source>
</evidence>
<keyword evidence="4" id="KW-0804">Transcription</keyword>
<proteinExistence type="predicted"/>
<reference evidence="8" key="1">
    <citation type="submission" date="2022-08" db="EMBL/GenBank/DDBJ databases">
        <authorList>
            <person name="Marques A."/>
        </authorList>
    </citation>
    <scope>NUCLEOTIDE SEQUENCE</scope>
    <source>
        <strain evidence="8">RhyPub2mFocal</strain>
        <tissue evidence="8">Leaves</tissue>
    </source>
</reference>
<dbReference type="PROSITE" id="PS50066">
    <property type="entry name" value="MADS_BOX_2"/>
    <property type="match status" value="1"/>
</dbReference>
<dbReference type="Proteomes" id="UP001140206">
    <property type="component" value="Chromosome 5"/>
</dbReference>
<evidence type="ECO:0000313" key="9">
    <source>
        <dbReference type="Proteomes" id="UP001140206"/>
    </source>
</evidence>
<name>A0AAV8FYY1_9POAL</name>
<evidence type="ECO:0000313" key="8">
    <source>
        <dbReference type="EMBL" id="KAJ4798523.1"/>
    </source>
</evidence>
<dbReference type="GO" id="GO:0046983">
    <property type="term" value="F:protein dimerization activity"/>
    <property type="evidence" value="ECO:0007669"/>
    <property type="project" value="InterPro"/>
</dbReference>
<gene>
    <name evidence="8" type="ORF">LUZ62_049769</name>
    <name evidence="7" type="ORF">LUZ62_082918</name>
</gene>
<evidence type="ECO:0000313" key="7">
    <source>
        <dbReference type="EMBL" id="KAJ4748513.1"/>
    </source>
</evidence>
<keyword evidence="5" id="KW-0539">Nucleus</keyword>
<dbReference type="PANTHER" id="PTHR48019">
    <property type="entry name" value="SERUM RESPONSE FACTOR HOMOLOG"/>
    <property type="match status" value="1"/>
</dbReference>
<keyword evidence="9" id="KW-1185">Reference proteome</keyword>
<keyword evidence="3" id="KW-0238">DNA-binding</keyword>
<dbReference type="SMART" id="SM00432">
    <property type="entry name" value="MADS"/>
    <property type="match status" value="1"/>
</dbReference>
<evidence type="ECO:0000256" key="5">
    <source>
        <dbReference type="ARBA" id="ARBA00023242"/>
    </source>
</evidence>
<dbReference type="InterPro" id="IPR050142">
    <property type="entry name" value="MADS-box/MEF2_TF"/>
</dbReference>
<protein>
    <submittedName>
        <fullName evidence="8">MADS-box transcription factor</fullName>
    </submittedName>
</protein>
<evidence type="ECO:0000256" key="4">
    <source>
        <dbReference type="ARBA" id="ARBA00023163"/>
    </source>
</evidence>
<evidence type="ECO:0000256" key="3">
    <source>
        <dbReference type="ARBA" id="ARBA00023125"/>
    </source>
</evidence>
<dbReference type="InterPro" id="IPR036879">
    <property type="entry name" value="TF_MADSbox_sf"/>
</dbReference>
<comment type="caution">
    <text evidence="8">The sequence shown here is derived from an EMBL/GenBank/DDBJ whole genome shotgun (WGS) entry which is preliminary data.</text>
</comment>
<dbReference type="GO" id="GO:0005634">
    <property type="term" value="C:nucleus"/>
    <property type="evidence" value="ECO:0007669"/>
    <property type="project" value="UniProtKB-SubCell"/>
</dbReference>
<keyword evidence="2" id="KW-0805">Transcription regulation</keyword>
<dbReference type="EMBL" id="JAMFTS010000002">
    <property type="protein sequence ID" value="KAJ4798523.1"/>
    <property type="molecule type" value="Genomic_DNA"/>
</dbReference>
<comment type="subcellular location">
    <subcellularLocation>
        <location evidence="1">Nucleus</location>
    </subcellularLocation>
</comment>
<dbReference type="SUPFAM" id="SSF55455">
    <property type="entry name" value="SRF-like"/>
    <property type="match status" value="1"/>
</dbReference>
<dbReference type="AlphaFoldDB" id="A0AAV8FYY1"/>
<dbReference type="Gene3D" id="3.40.1810.10">
    <property type="entry name" value="Transcription factor, MADS-box"/>
    <property type="match status" value="1"/>
</dbReference>
<dbReference type="EMBL" id="JAMFTS010000005">
    <property type="protein sequence ID" value="KAJ4748513.1"/>
    <property type="molecule type" value="Genomic_DNA"/>
</dbReference>
<dbReference type="InterPro" id="IPR002100">
    <property type="entry name" value="TF_MADSbox"/>
</dbReference>